<name>A0A9N7U559_PLEPL</name>
<sequence>MPCFQPVFSLGSLPGKQQHHLNQWKNLPHGAGGQPSFPTPSISAKPVGVSVPVQAQEKDVEESPAWQRQPPPPLQQTAIFRMLETKQQLHRKITRASERRQVPLRRPRAGEGGLRVTMDHICTGVIYRAPIKEHSAPPPPLAQWFVTGGQVEEQPSQ</sequence>
<feature type="region of interest" description="Disordered" evidence="1">
    <location>
        <begin position="54"/>
        <end position="73"/>
    </location>
</feature>
<comment type="caution">
    <text evidence="2">The sequence shown here is derived from an EMBL/GenBank/DDBJ whole genome shotgun (WGS) entry which is preliminary data.</text>
</comment>
<protein>
    <submittedName>
        <fullName evidence="2">Uncharacterized protein</fullName>
    </submittedName>
</protein>
<dbReference type="Proteomes" id="UP001153269">
    <property type="component" value="Unassembled WGS sequence"/>
</dbReference>
<dbReference type="AlphaFoldDB" id="A0A9N7U559"/>
<proteinExistence type="predicted"/>
<evidence type="ECO:0000313" key="3">
    <source>
        <dbReference type="Proteomes" id="UP001153269"/>
    </source>
</evidence>
<gene>
    <name evidence="2" type="ORF">PLEPLA_LOCUS12734</name>
</gene>
<evidence type="ECO:0000313" key="2">
    <source>
        <dbReference type="EMBL" id="CAB1424806.1"/>
    </source>
</evidence>
<reference evidence="2" key="1">
    <citation type="submission" date="2020-03" db="EMBL/GenBank/DDBJ databases">
        <authorList>
            <person name="Weist P."/>
        </authorList>
    </citation>
    <scope>NUCLEOTIDE SEQUENCE</scope>
</reference>
<organism evidence="2 3">
    <name type="scientific">Pleuronectes platessa</name>
    <name type="common">European plaice</name>
    <dbReference type="NCBI Taxonomy" id="8262"/>
    <lineage>
        <taxon>Eukaryota</taxon>
        <taxon>Metazoa</taxon>
        <taxon>Chordata</taxon>
        <taxon>Craniata</taxon>
        <taxon>Vertebrata</taxon>
        <taxon>Euteleostomi</taxon>
        <taxon>Actinopterygii</taxon>
        <taxon>Neopterygii</taxon>
        <taxon>Teleostei</taxon>
        <taxon>Neoteleostei</taxon>
        <taxon>Acanthomorphata</taxon>
        <taxon>Carangaria</taxon>
        <taxon>Pleuronectiformes</taxon>
        <taxon>Pleuronectoidei</taxon>
        <taxon>Pleuronectidae</taxon>
        <taxon>Pleuronectes</taxon>
    </lineage>
</organism>
<accession>A0A9N7U559</accession>
<evidence type="ECO:0000256" key="1">
    <source>
        <dbReference type="SAM" id="MobiDB-lite"/>
    </source>
</evidence>
<dbReference type="EMBL" id="CADEAL010000757">
    <property type="protein sequence ID" value="CAB1424806.1"/>
    <property type="molecule type" value="Genomic_DNA"/>
</dbReference>
<feature type="region of interest" description="Disordered" evidence="1">
    <location>
        <begin position="23"/>
        <end position="46"/>
    </location>
</feature>
<keyword evidence="3" id="KW-1185">Reference proteome</keyword>